<dbReference type="Pfam" id="PF26534">
    <property type="entry name" value="NTF2_7"/>
    <property type="match status" value="1"/>
</dbReference>
<evidence type="ECO:0000313" key="3">
    <source>
        <dbReference type="EMBL" id="KAK5949111.1"/>
    </source>
</evidence>
<dbReference type="EMBL" id="JAKLMC020000039">
    <property type="protein sequence ID" value="KAK5949111.1"/>
    <property type="molecule type" value="Genomic_DNA"/>
</dbReference>
<protein>
    <recommendedName>
        <fullName evidence="2">NTF2-like domain-containing protein</fullName>
    </recommendedName>
</protein>
<dbReference type="Proteomes" id="UP001316803">
    <property type="component" value="Unassembled WGS sequence"/>
</dbReference>
<comment type="caution">
    <text evidence="3">The sequence shown here is derived from an EMBL/GenBank/DDBJ whole genome shotgun (WGS) entry which is preliminary data.</text>
</comment>
<evidence type="ECO:0000259" key="2">
    <source>
        <dbReference type="Pfam" id="PF26534"/>
    </source>
</evidence>
<keyword evidence="4" id="KW-1185">Reference proteome</keyword>
<feature type="domain" description="NTF2-like" evidence="2">
    <location>
        <begin position="32"/>
        <end position="172"/>
    </location>
</feature>
<sequence length="188" mass="20480">MKFFAPLAMLAASAIATPTGGNGWKNWQQNGCVSQDYVQHVVNQSIIFLQHTDQAAGKAAALSILDPDIVEFGDSINSLKGDKLGTQVEFNRTTYVENTLSTPPIAKIDSVALTYGCQEYMWQWRFYGIGGPQAVNPWVGGFTHAKFNPANGLVNYHYVEFNSLAWGENLGYVVTLPESYGGGILPPS</sequence>
<evidence type="ECO:0000313" key="4">
    <source>
        <dbReference type="Proteomes" id="UP001316803"/>
    </source>
</evidence>
<name>A0AAN8EKY2_9EURO</name>
<reference evidence="3 4" key="1">
    <citation type="submission" date="2022-12" db="EMBL/GenBank/DDBJ databases">
        <title>Genomic features and morphological characterization of a novel Knufia sp. strain isolated from spacecraft assembly facility.</title>
        <authorList>
            <person name="Teixeira M."/>
            <person name="Chander A.M."/>
            <person name="Stajich J.E."/>
            <person name="Venkateswaran K."/>
        </authorList>
    </citation>
    <scope>NUCLEOTIDE SEQUENCE [LARGE SCALE GENOMIC DNA]</scope>
    <source>
        <strain evidence="3 4">FJI-L2-BK-P2</strain>
    </source>
</reference>
<accession>A0AAN8EKY2</accession>
<feature type="chain" id="PRO_5042941473" description="NTF2-like domain-containing protein" evidence="1">
    <location>
        <begin position="17"/>
        <end position="188"/>
    </location>
</feature>
<evidence type="ECO:0000256" key="1">
    <source>
        <dbReference type="SAM" id="SignalP"/>
    </source>
</evidence>
<dbReference type="InterPro" id="IPR058645">
    <property type="entry name" value="NTF2-like_dom_7"/>
</dbReference>
<dbReference type="AlphaFoldDB" id="A0AAN8EKY2"/>
<keyword evidence="1" id="KW-0732">Signal</keyword>
<gene>
    <name evidence="3" type="ORF">OHC33_009852</name>
</gene>
<organism evidence="3 4">
    <name type="scientific">Knufia fluminis</name>
    <dbReference type="NCBI Taxonomy" id="191047"/>
    <lineage>
        <taxon>Eukaryota</taxon>
        <taxon>Fungi</taxon>
        <taxon>Dikarya</taxon>
        <taxon>Ascomycota</taxon>
        <taxon>Pezizomycotina</taxon>
        <taxon>Eurotiomycetes</taxon>
        <taxon>Chaetothyriomycetidae</taxon>
        <taxon>Chaetothyriales</taxon>
        <taxon>Trichomeriaceae</taxon>
        <taxon>Knufia</taxon>
    </lineage>
</organism>
<proteinExistence type="predicted"/>
<feature type="signal peptide" evidence="1">
    <location>
        <begin position="1"/>
        <end position="16"/>
    </location>
</feature>